<dbReference type="AlphaFoldDB" id="G9YI63"/>
<comment type="caution">
    <text evidence="1">The sequence shown here is derived from an EMBL/GenBank/DDBJ whole genome shotgun (WGS) entry which is preliminary data.</text>
</comment>
<evidence type="ECO:0000313" key="2">
    <source>
        <dbReference type="Proteomes" id="UP000005481"/>
    </source>
</evidence>
<protein>
    <submittedName>
        <fullName evidence="1">Uncharacterized protein</fullName>
    </submittedName>
</protein>
<sequence length="69" mass="8282">MIGMQDTSQFAPVGQFLQFFLIYTDNFINIRRRRQESREFLMHCPDNTCIRLILPQRIESRQGMQDVTE</sequence>
<dbReference type="HOGENOM" id="CLU_2766819_0_0_9"/>
<accession>G9YI63</accession>
<name>G9YI63_9FIRM</name>
<proteinExistence type="predicted"/>
<dbReference type="Proteomes" id="UP000005481">
    <property type="component" value="Unassembled WGS sequence"/>
</dbReference>
<dbReference type="EMBL" id="AGCJ01000057">
    <property type="protein sequence ID" value="EHM40134.1"/>
    <property type="molecule type" value="Genomic_DNA"/>
</dbReference>
<reference evidence="1 2" key="1">
    <citation type="submission" date="2011-08" db="EMBL/GenBank/DDBJ databases">
        <authorList>
            <person name="Weinstock G."/>
            <person name="Sodergren E."/>
            <person name="Clifton S."/>
            <person name="Fulton L."/>
            <person name="Fulton B."/>
            <person name="Courtney L."/>
            <person name="Fronick C."/>
            <person name="Harrison M."/>
            <person name="Strong C."/>
            <person name="Farmer C."/>
            <person name="Delahaunty K."/>
            <person name="Markovic C."/>
            <person name="Hall O."/>
            <person name="Minx P."/>
            <person name="Tomlinson C."/>
            <person name="Mitreva M."/>
            <person name="Hou S."/>
            <person name="Chen J."/>
            <person name="Wollam A."/>
            <person name="Pepin K.H."/>
            <person name="Johnson M."/>
            <person name="Bhonagiri V."/>
            <person name="Zhang X."/>
            <person name="Suruliraj S."/>
            <person name="Warren W."/>
            <person name="Chinwalla A."/>
            <person name="Mardis E.R."/>
            <person name="Wilson R.K."/>
        </authorList>
    </citation>
    <scope>NUCLEOTIDE SEQUENCE [LARGE SCALE GENOMIC DNA]</scope>
    <source>
        <strain evidence="1 2">F0357</strain>
    </source>
</reference>
<organism evidence="1 2">
    <name type="scientific">Anaeroglobus geminatus F0357</name>
    <dbReference type="NCBI Taxonomy" id="861450"/>
    <lineage>
        <taxon>Bacteria</taxon>
        <taxon>Bacillati</taxon>
        <taxon>Bacillota</taxon>
        <taxon>Negativicutes</taxon>
        <taxon>Veillonellales</taxon>
        <taxon>Veillonellaceae</taxon>
        <taxon>Anaeroglobus</taxon>
    </lineage>
</organism>
<dbReference type="STRING" id="861450.HMPREF0080_01348"/>
<evidence type="ECO:0000313" key="1">
    <source>
        <dbReference type="EMBL" id="EHM40134.1"/>
    </source>
</evidence>
<gene>
    <name evidence="1" type="ORF">HMPREF0080_01348</name>
</gene>
<keyword evidence="2" id="KW-1185">Reference proteome</keyword>